<evidence type="ECO:0000313" key="2">
    <source>
        <dbReference type="Proteomes" id="UP001472677"/>
    </source>
</evidence>
<dbReference type="Proteomes" id="UP001472677">
    <property type="component" value="Unassembled WGS sequence"/>
</dbReference>
<reference evidence="1 2" key="1">
    <citation type="journal article" date="2024" name="G3 (Bethesda)">
        <title>Genome assembly of Hibiscus sabdariffa L. provides insights into metabolisms of medicinal natural products.</title>
        <authorList>
            <person name="Kim T."/>
        </authorList>
    </citation>
    <scope>NUCLEOTIDE SEQUENCE [LARGE SCALE GENOMIC DNA]</scope>
    <source>
        <strain evidence="1">TK-2024</strain>
        <tissue evidence="1">Old leaves</tissue>
    </source>
</reference>
<comment type="caution">
    <text evidence="1">The sequence shown here is derived from an EMBL/GenBank/DDBJ whole genome shotgun (WGS) entry which is preliminary data.</text>
</comment>
<organism evidence="1 2">
    <name type="scientific">Hibiscus sabdariffa</name>
    <name type="common">roselle</name>
    <dbReference type="NCBI Taxonomy" id="183260"/>
    <lineage>
        <taxon>Eukaryota</taxon>
        <taxon>Viridiplantae</taxon>
        <taxon>Streptophyta</taxon>
        <taxon>Embryophyta</taxon>
        <taxon>Tracheophyta</taxon>
        <taxon>Spermatophyta</taxon>
        <taxon>Magnoliopsida</taxon>
        <taxon>eudicotyledons</taxon>
        <taxon>Gunneridae</taxon>
        <taxon>Pentapetalae</taxon>
        <taxon>rosids</taxon>
        <taxon>malvids</taxon>
        <taxon>Malvales</taxon>
        <taxon>Malvaceae</taxon>
        <taxon>Malvoideae</taxon>
        <taxon>Hibiscus</taxon>
    </lineage>
</organism>
<sequence>MAPKSNIVKKRHHTGTSSAHFDLVNNEWIPRSPQVAPAPPAARQPVAPVLEGDVSLGSLLELITQMEDCIMCYFDSFDEHLDIFEYSVELFQDDDKDDVDGGDDAPET</sequence>
<name>A0ABR2DAP2_9ROSI</name>
<dbReference type="EMBL" id="JBBPBM010000032">
    <property type="protein sequence ID" value="KAK8533841.1"/>
    <property type="molecule type" value="Genomic_DNA"/>
</dbReference>
<keyword evidence="2" id="KW-1185">Reference proteome</keyword>
<accession>A0ABR2DAP2</accession>
<evidence type="ECO:0000313" key="1">
    <source>
        <dbReference type="EMBL" id="KAK8533841.1"/>
    </source>
</evidence>
<proteinExistence type="predicted"/>
<gene>
    <name evidence="1" type="ORF">V6N12_047244</name>
</gene>
<protein>
    <submittedName>
        <fullName evidence="1">Uncharacterized protein</fullName>
    </submittedName>
</protein>